<reference evidence="2 3" key="1">
    <citation type="submission" date="2019-05" db="EMBL/GenBank/DDBJ databases">
        <title>Another draft genome of Portunus trituberculatus and its Hox gene families provides insights of decapod evolution.</title>
        <authorList>
            <person name="Jeong J.-H."/>
            <person name="Song I."/>
            <person name="Kim S."/>
            <person name="Choi T."/>
            <person name="Kim D."/>
            <person name="Ryu S."/>
            <person name="Kim W."/>
        </authorList>
    </citation>
    <scope>NUCLEOTIDE SEQUENCE [LARGE SCALE GENOMIC DNA]</scope>
    <source>
        <tissue evidence="2">Muscle</tissue>
    </source>
</reference>
<name>A0A5B7F3G1_PORTR</name>
<proteinExistence type="predicted"/>
<organism evidence="2 3">
    <name type="scientific">Portunus trituberculatus</name>
    <name type="common">Swimming crab</name>
    <name type="synonym">Neptunus trituberculatus</name>
    <dbReference type="NCBI Taxonomy" id="210409"/>
    <lineage>
        <taxon>Eukaryota</taxon>
        <taxon>Metazoa</taxon>
        <taxon>Ecdysozoa</taxon>
        <taxon>Arthropoda</taxon>
        <taxon>Crustacea</taxon>
        <taxon>Multicrustacea</taxon>
        <taxon>Malacostraca</taxon>
        <taxon>Eumalacostraca</taxon>
        <taxon>Eucarida</taxon>
        <taxon>Decapoda</taxon>
        <taxon>Pleocyemata</taxon>
        <taxon>Brachyura</taxon>
        <taxon>Eubrachyura</taxon>
        <taxon>Portunoidea</taxon>
        <taxon>Portunidae</taxon>
        <taxon>Portuninae</taxon>
        <taxon>Portunus</taxon>
    </lineage>
</organism>
<feature type="compositionally biased region" description="Polar residues" evidence="1">
    <location>
        <begin position="87"/>
        <end position="97"/>
    </location>
</feature>
<evidence type="ECO:0000313" key="2">
    <source>
        <dbReference type="EMBL" id="MPC39896.1"/>
    </source>
</evidence>
<sequence>MRLPRPSAQPTHLNSLRTSNFDVICTSSDDKKGIINISVGCLITCYRNVQASNSPPARKPLPRVKKPNLHSDRGQDSNPCAWRPLGLQSTYDPTVPR</sequence>
<dbReference type="EMBL" id="VSRR010004512">
    <property type="protein sequence ID" value="MPC39896.1"/>
    <property type="molecule type" value="Genomic_DNA"/>
</dbReference>
<protein>
    <submittedName>
        <fullName evidence="2">Uncharacterized protein</fullName>
    </submittedName>
</protein>
<accession>A0A5B7F3G1</accession>
<gene>
    <name evidence="2" type="ORF">E2C01_033448</name>
</gene>
<feature type="region of interest" description="Disordered" evidence="1">
    <location>
        <begin position="51"/>
        <end position="97"/>
    </location>
</feature>
<evidence type="ECO:0000256" key="1">
    <source>
        <dbReference type="SAM" id="MobiDB-lite"/>
    </source>
</evidence>
<evidence type="ECO:0000313" key="3">
    <source>
        <dbReference type="Proteomes" id="UP000324222"/>
    </source>
</evidence>
<dbReference type="Proteomes" id="UP000324222">
    <property type="component" value="Unassembled WGS sequence"/>
</dbReference>
<dbReference type="AlphaFoldDB" id="A0A5B7F3G1"/>
<keyword evidence="3" id="KW-1185">Reference proteome</keyword>
<comment type="caution">
    <text evidence="2">The sequence shown here is derived from an EMBL/GenBank/DDBJ whole genome shotgun (WGS) entry which is preliminary data.</text>
</comment>